<comment type="caution">
    <text evidence="3">The sequence shown here is derived from an EMBL/GenBank/DDBJ whole genome shotgun (WGS) entry which is preliminary data.</text>
</comment>
<reference evidence="4" key="1">
    <citation type="submission" date="2016-02" db="EMBL/GenBank/DDBJ databases">
        <authorList>
            <person name="Dunlap C."/>
        </authorList>
    </citation>
    <scope>NUCLEOTIDE SEQUENCE [LARGE SCALE GENOMIC DNA]</scope>
    <source>
        <strain evidence="4">NRRL B-41092</strain>
    </source>
</reference>
<organism evidence="3 4">
    <name type="scientific">Bacillus nakamurai</name>
    <dbReference type="NCBI Taxonomy" id="1793963"/>
    <lineage>
        <taxon>Bacteria</taxon>
        <taxon>Bacillati</taxon>
        <taxon>Bacillota</taxon>
        <taxon>Bacilli</taxon>
        <taxon>Bacillales</taxon>
        <taxon>Bacillaceae</taxon>
        <taxon>Bacillus</taxon>
    </lineage>
</organism>
<dbReference type="AlphaFoldDB" id="A0A150F6Y1"/>
<proteinExistence type="predicted"/>
<feature type="region of interest" description="Disordered" evidence="1">
    <location>
        <begin position="59"/>
        <end position="131"/>
    </location>
</feature>
<sequence>MNHRVQPIIAVLIALGAFGFIYAAVTNPGQMISRAITVILAGVIIYFIVRSVMNRRAGQDGTAFKKAAKQSRRRMKEQKAKHRAGHRGRVSHLRSVPSDSKPKPMILKKKSQTQLTVIEGKKNKKKNRALF</sequence>
<keyword evidence="2" id="KW-0472">Membrane</keyword>
<dbReference type="Proteomes" id="UP000075430">
    <property type="component" value="Unassembled WGS sequence"/>
</dbReference>
<dbReference type="RefSeq" id="WP_061521977.1">
    <property type="nucleotide sequence ID" value="NZ_JAJJBV010000019.1"/>
</dbReference>
<feature type="transmembrane region" description="Helical" evidence="2">
    <location>
        <begin position="7"/>
        <end position="25"/>
    </location>
</feature>
<dbReference type="STRING" id="1793963.AXI58_17120"/>
<protein>
    <recommendedName>
        <fullName evidence="5">YqhP</fullName>
    </recommendedName>
</protein>
<accession>A0A150F6Y1</accession>
<evidence type="ECO:0000313" key="3">
    <source>
        <dbReference type="EMBL" id="KXZ18530.1"/>
    </source>
</evidence>
<feature type="compositionally biased region" description="Basic residues" evidence="1">
    <location>
        <begin position="122"/>
        <end position="131"/>
    </location>
</feature>
<evidence type="ECO:0008006" key="5">
    <source>
        <dbReference type="Google" id="ProtNLM"/>
    </source>
</evidence>
<dbReference type="NCBIfam" id="NF041554">
    <property type="entry name" value="SA1362_fam"/>
    <property type="match status" value="1"/>
</dbReference>
<keyword evidence="2" id="KW-1133">Transmembrane helix</keyword>
<evidence type="ECO:0000256" key="1">
    <source>
        <dbReference type="SAM" id="MobiDB-lite"/>
    </source>
</evidence>
<keyword evidence="4" id="KW-1185">Reference proteome</keyword>
<dbReference type="EMBL" id="LSBA01000017">
    <property type="protein sequence ID" value="KXZ18530.1"/>
    <property type="molecule type" value="Genomic_DNA"/>
</dbReference>
<dbReference type="OrthoDB" id="2989424at2"/>
<feature type="compositionally biased region" description="Basic residues" evidence="1">
    <location>
        <begin position="66"/>
        <end position="92"/>
    </location>
</feature>
<gene>
    <name evidence="3" type="ORF">AXI58_17120</name>
</gene>
<dbReference type="InterPro" id="IPR048110">
    <property type="entry name" value="SA1362/YqhP-like"/>
</dbReference>
<evidence type="ECO:0000313" key="4">
    <source>
        <dbReference type="Proteomes" id="UP000075430"/>
    </source>
</evidence>
<keyword evidence="2" id="KW-0812">Transmembrane</keyword>
<name>A0A150F6Y1_9BACI</name>
<evidence type="ECO:0000256" key="2">
    <source>
        <dbReference type="SAM" id="Phobius"/>
    </source>
</evidence>
<feature type="transmembrane region" description="Helical" evidence="2">
    <location>
        <begin position="31"/>
        <end position="49"/>
    </location>
</feature>